<gene>
    <name evidence="3" type="ORF">EVAR_32386_1</name>
</gene>
<evidence type="ECO:0000256" key="2">
    <source>
        <dbReference type="SAM" id="Phobius"/>
    </source>
</evidence>
<evidence type="ECO:0000313" key="4">
    <source>
        <dbReference type="Proteomes" id="UP000299102"/>
    </source>
</evidence>
<evidence type="ECO:0000256" key="1">
    <source>
        <dbReference type="SAM" id="MobiDB-lite"/>
    </source>
</evidence>
<dbReference type="AlphaFoldDB" id="A0A4C1VJY8"/>
<accession>A0A4C1VJY8</accession>
<feature type="transmembrane region" description="Helical" evidence="2">
    <location>
        <begin position="6"/>
        <end position="28"/>
    </location>
</feature>
<organism evidence="3 4">
    <name type="scientific">Eumeta variegata</name>
    <name type="common">Bagworm moth</name>
    <name type="synonym">Eumeta japonica</name>
    <dbReference type="NCBI Taxonomy" id="151549"/>
    <lineage>
        <taxon>Eukaryota</taxon>
        <taxon>Metazoa</taxon>
        <taxon>Ecdysozoa</taxon>
        <taxon>Arthropoda</taxon>
        <taxon>Hexapoda</taxon>
        <taxon>Insecta</taxon>
        <taxon>Pterygota</taxon>
        <taxon>Neoptera</taxon>
        <taxon>Endopterygota</taxon>
        <taxon>Lepidoptera</taxon>
        <taxon>Glossata</taxon>
        <taxon>Ditrysia</taxon>
        <taxon>Tineoidea</taxon>
        <taxon>Psychidae</taxon>
        <taxon>Oiketicinae</taxon>
        <taxon>Eumeta</taxon>
    </lineage>
</organism>
<dbReference type="EMBL" id="BGZK01000355">
    <property type="protein sequence ID" value="GBP38870.1"/>
    <property type="molecule type" value="Genomic_DNA"/>
</dbReference>
<keyword evidence="2" id="KW-0472">Membrane</keyword>
<reference evidence="3 4" key="1">
    <citation type="journal article" date="2019" name="Commun. Biol.">
        <title>The bagworm genome reveals a unique fibroin gene that provides high tensile strength.</title>
        <authorList>
            <person name="Kono N."/>
            <person name="Nakamura H."/>
            <person name="Ohtoshi R."/>
            <person name="Tomita M."/>
            <person name="Numata K."/>
            <person name="Arakawa K."/>
        </authorList>
    </citation>
    <scope>NUCLEOTIDE SEQUENCE [LARGE SCALE GENOMIC DNA]</scope>
</reference>
<dbReference type="Proteomes" id="UP000299102">
    <property type="component" value="Unassembled WGS sequence"/>
</dbReference>
<sequence length="306" mass="33432">MATDPGLVTLSFLFPVPVLIAMPVLILISTGTLSRPRSISICTPPSRFDSNTAHDFNSYQARTNTRIRVREKRLAIGFPFNTTTPHRIPPDKQPNNSGSLSTEYLLTPHYSTDLAPYDFYLFPKIKGKLRGHGVKKPSKRPPVFLTHFQLQAHPRRRAFTILNANLRIVSQPSGVYIPTAGSTATSHGVPRLPLRADDTDTSGVGDNSNGLQEQHLFKITQDPTASNTGMVDTLNAAAVARRIGMRGTRGLSLTTHPRPVCNLSARQLRNRSNRPAPRPARAPNSSGSLSQVRAGPRNALPIVSLT</sequence>
<feature type="compositionally biased region" description="Low complexity" evidence="1">
    <location>
        <begin position="273"/>
        <end position="286"/>
    </location>
</feature>
<keyword evidence="2" id="KW-0812">Transmembrane</keyword>
<name>A0A4C1VJY8_EUMVA</name>
<feature type="region of interest" description="Disordered" evidence="1">
    <location>
        <begin position="266"/>
        <end position="306"/>
    </location>
</feature>
<proteinExistence type="predicted"/>
<protein>
    <submittedName>
        <fullName evidence="3">Uncharacterized protein</fullName>
    </submittedName>
</protein>
<comment type="caution">
    <text evidence="3">The sequence shown here is derived from an EMBL/GenBank/DDBJ whole genome shotgun (WGS) entry which is preliminary data.</text>
</comment>
<keyword evidence="4" id="KW-1185">Reference proteome</keyword>
<evidence type="ECO:0000313" key="3">
    <source>
        <dbReference type="EMBL" id="GBP38870.1"/>
    </source>
</evidence>
<keyword evidence="2" id="KW-1133">Transmembrane helix</keyword>